<reference evidence="10" key="3">
    <citation type="submission" date="2020-12" db="UniProtKB">
        <authorList>
            <consortium name="EnsemblPlants"/>
        </authorList>
    </citation>
    <scope>IDENTIFICATION</scope>
</reference>
<feature type="active site" description="Proton acceptor" evidence="6">
    <location>
        <position position="328"/>
    </location>
</feature>
<feature type="binding site" evidence="7">
    <location>
        <position position="247"/>
    </location>
    <ligand>
        <name>beta-D-galactose</name>
        <dbReference type="ChEBI" id="CHEBI:27667"/>
    </ligand>
</feature>
<dbReference type="GO" id="GO:0030246">
    <property type="term" value="F:carbohydrate binding"/>
    <property type="evidence" value="ECO:0007669"/>
    <property type="project" value="InterPro"/>
</dbReference>
<evidence type="ECO:0000256" key="3">
    <source>
        <dbReference type="ARBA" id="ARBA00023235"/>
    </source>
</evidence>
<dbReference type="OMA" id="CTFIIDA"/>
<evidence type="ECO:0000313" key="10">
    <source>
        <dbReference type="EnsemblPlants" id="Pp3c10_12280V3.1"/>
    </source>
</evidence>
<sequence length="364" mass="39359">MGVSKGNLTEECVGDGVFLYTLERGGVRAVFTNWGATLMSLCVPDARGEIGDIVLGFDTLGPYTDGTSPYFGAIVGRVANRIARGTFILDGERFTLPVNNGPNSLHGGYVGFDKVLWEARKVTDGNGPSVQFTYHSHDGEQGYPGDLDVSVTYTLSSDCELRTEMEAKPVNKATPVNLAQHSYFNLAGHGSGDVLQHRVRLWSTSYTPLDDTQIPTGEIVPVRGTAFDFTEEASIGSRINDVPGGYDHNFDLRSGLEDPAGDLHPLNGGDLLGDGLRIAAKVWDPVSRRAMEVFTTAPGVQFYTGNYVDGIVGKGGAVYNIHAGLCLETQGFPNAVNDSRFPSIIVRPGETYRHVMVHKFYTQS</sequence>
<dbReference type="PANTHER" id="PTHR10091:SF0">
    <property type="entry name" value="GALACTOSE MUTAROTASE"/>
    <property type="match status" value="1"/>
</dbReference>
<keyword evidence="3 5" id="KW-0413">Isomerase</keyword>
<dbReference type="UniPathway" id="UPA00242"/>
<dbReference type="GO" id="GO:0006006">
    <property type="term" value="P:glucose metabolic process"/>
    <property type="evidence" value="ECO:0000318"/>
    <property type="project" value="GO_Central"/>
</dbReference>
<feature type="binding site" evidence="8">
    <location>
        <begin position="181"/>
        <end position="183"/>
    </location>
    <ligand>
        <name>beta-D-galactose</name>
        <dbReference type="ChEBI" id="CHEBI:27667"/>
    </ligand>
</feature>
<protein>
    <recommendedName>
        <fullName evidence="5">Aldose 1-epimerase</fullName>
        <ecNumber evidence="5">5.1.3.3</ecNumber>
    </recommendedName>
</protein>
<feature type="binding site" evidence="8">
    <location>
        <begin position="80"/>
        <end position="81"/>
    </location>
    <ligand>
        <name>beta-D-galactose</name>
        <dbReference type="ChEBI" id="CHEBI:27667"/>
    </ligand>
</feature>
<dbReference type="InterPro" id="IPR015443">
    <property type="entry name" value="Aldose_1-epimerase"/>
</dbReference>
<dbReference type="EnsemblPlants" id="Pp3c10_12280V3.2">
    <property type="protein sequence ID" value="Pp3c10_12280V3.2"/>
    <property type="gene ID" value="Pp3c10_12280"/>
</dbReference>
<keyword evidence="4 5" id="KW-0119">Carbohydrate metabolism</keyword>
<dbReference type="STRING" id="3218.A9SZ95"/>
<dbReference type="PANTHER" id="PTHR10091">
    <property type="entry name" value="ALDOSE-1-EPIMERASE"/>
    <property type="match status" value="1"/>
</dbReference>
<evidence type="ECO:0000256" key="5">
    <source>
        <dbReference type="PIRNR" id="PIRNR005096"/>
    </source>
</evidence>
<dbReference type="PaxDb" id="3218-PP1S141_30V6.1"/>
<dbReference type="GO" id="GO:0004034">
    <property type="term" value="F:aldose 1-epimerase activity"/>
    <property type="evidence" value="ECO:0000318"/>
    <property type="project" value="GO_Central"/>
</dbReference>
<dbReference type="AlphaFoldDB" id="A9SZ95"/>
<proteinExistence type="inferred from homology"/>
<reference evidence="9 11" key="1">
    <citation type="journal article" date="2008" name="Science">
        <title>The Physcomitrella genome reveals evolutionary insights into the conquest of land by plants.</title>
        <authorList>
            <person name="Rensing S."/>
            <person name="Lang D."/>
            <person name="Zimmer A."/>
            <person name="Terry A."/>
            <person name="Salamov A."/>
            <person name="Shapiro H."/>
            <person name="Nishiyama T."/>
            <person name="Perroud P.-F."/>
            <person name="Lindquist E."/>
            <person name="Kamisugi Y."/>
            <person name="Tanahashi T."/>
            <person name="Sakakibara K."/>
            <person name="Fujita T."/>
            <person name="Oishi K."/>
            <person name="Shin-I T."/>
            <person name="Kuroki Y."/>
            <person name="Toyoda A."/>
            <person name="Suzuki Y."/>
            <person name="Hashimoto A."/>
            <person name="Yamaguchi K."/>
            <person name="Sugano A."/>
            <person name="Kohara Y."/>
            <person name="Fujiyama A."/>
            <person name="Anterola A."/>
            <person name="Aoki S."/>
            <person name="Ashton N."/>
            <person name="Barbazuk W.B."/>
            <person name="Barker E."/>
            <person name="Bennetzen J."/>
            <person name="Bezanilla M."/>
            <person name="Blankenship R."/>
            <person name="Cho S.H."/>
            <person name="Dutcher S."/>
            <person name="Estelle M."/>
            <person name="Fawcett J.A."/>
            <person name="Gundlach H."/>
            <person name="Hanada K."/>
            <person name="Heyl A."/>
            <person name="Hicks K.A."/>
            <person name="Hugh J."/>
            <person name="Lohr M."/>
            <person name="Mayer K."/>
            <person name="Melkozernov A."/>
            <person name="Murata T."/>
            <person name="Nelson D."/>
            <person name="Pils B."/>
            <person name="Prigge M."/>
            <person name="Reiss B."/>
            <person name="Renner T."/>
            <person name="Rombauts S."/>
            <person name="Rushton P."/>
            <person name="Sanderfoot A."/>
            <person name="Schween G."/>
            <person name="Shiu S.-H."/>
            <person name="Stueber K."/>
            <person name="Theodoulou F.L."/>
            <person name="Tu H."/>
            <person name="Van de Peer Y."/>
            <person name="Verrier P.J."/>
            <person name="Waters E."/>
            <person name="Wood A."/>
            <person name="Yang L."/>
            <person name="Cove D."/>
            <person name="Cuming A."/>
            <person name="Hasebe M."/>
            <person name="Lucas S."/>
            <person name="Mishler D.B."/>
            <person name="Reski R."/>
            <person name="Grigoriev I."/>
            <person name="Quatrano R.S."/>
            <person name="Boore J.L."/>
        </authorList>
    </citation>
    <scope>NUCLEOTIDE SEQUENCE [LARGE SCALE GENOMIC DNA]</scope>
    <source>
        <strain evidence="10 11">cv. Gransden 2004</strain>
    </source>
</reference>
<dbReference type="CDD" id="cd09019">
    <property type="entry name" value="galactose_mutarotase_like"/>
    <property type="match status" value="1"/>
</dbReference>
<dbReference type="EMBL" id="ABEU02000010">
    <property type="protein sequence ID" value="PNR46666.1"/>
    <property type="molecule type" value="Genomic_DNA"/>
</dbReference>
<dbReference type="OrthoDB" id="274691at2759"/>
<name>A9SZ95_PHYPA</name>
<dbReference type="EC" id="5.1.3.3" evidence="5"/>
<comment type="similarity">
    <text evidence="2 5">Belongs to the aldose epimerase family.</text>
</comment>
<dbReference type="Gene3D" id="2.70.98.10">
    <property type="match status" value="1"/>
</dbReference>
<dbReference type="SUPFAM" id="SSF74650">
    <property type="entry name" value="Galactose mutarotase-like"/>
    <property type="match status" value="1"/>
</dbReference>
<feature type="active site" description="Proton donor" evidence="6">
    <location>
        <position position="181"/>
    </location>
</feature>
<dbReference type="EnsemblPlants" id="Pp3c10_12280V3.1">
    <property type="protein sequence ID" value="Pp3c10_12280V3.1"/>
    <property type="gene ID" value="Pp3c10_12280"/>
</dbReference>
<evidence type="ECO:0000256" key="7">
    <source>
        <dbReference type="PIRSR" id="PIRSR005096-2"/>
    </source>
</evidence>
<dbReference type="NCBIfam" id="NF008277">
    <property type="entry name" value="PRK11055.1"/>
    <property type="match status" value="1"/>
</dbReference>
<gene>
    <name evidence="10" type="primary">LOC112287637</name>
    <name evidence="9" type="ORF">PHYPA_013786</name>
</gene>
<dbReference type="InterPro" id="IPR014718">
    <property type="entry name" value="GH-type_carb-bd"/>
</dbReference>
<dbReference type="GO" id="GO:0033499">
    <property type="term" value="P:galactose catabolic process via UDP-galactose, Leloir pathway"/>
    <property type="evidence" value="ECO:0000318"/>
    <property type="project" value="GO_Central"/>
</dbReference>
<reference evidence="9 11" key="2">
    <citation type="journal article" date="2018" name="Plant J.">
        <title>The Physcomitrella patens chromosome-scale assembly reveals moss genome structure and evolution.</title>
        <authorList>
            <person name="Lang D."/>
            <person name="Ullrich K.K."/>
            <person name="Murat F."/>
            <person name="Fuchs J."/>
            <person name="Jenkins J."/>
            <person name="Haas F.B."/>
            <person name="Piednoel M."/>
            <person name="Gundlach H."/>
            <person name="Van Bel M."/>
            <person name="Meyberg R."/>
            <person name="Vives C."/>
            <person name="Morata J."/>
            <person name="Symeonidi A."/>
            <person name="Hiss M."/>
            <person name="Muchero W."/>
            <person name="Kamisugi Y."/>
            <person name="Saleh O."/>
            <person name="Blanc G."/>
            <person name="Decker E.L."/>
            <person name="van Gessel N."/>
            <person name="Grimwood J."/>
            <person name="Hayes R.D."/>
            <person name="Graham S.W."/>
            <person name="Gunter L.E."/>
            <person name="McDaniel S.F."/>
            <person name="Hoernstein S.N.W."/>
            <person name="Larsson A."/>
            <person name="Li F.W."/>
            <person name="Perroud P.F."/>
            <person name="Phillips J."/>
            <person name="Ranjan P."/>
            <person name="Rokshar D.S."/>
            <person name="Rothfels C.J."/>
            <person name="Schneider L."/>
            <person name="Shu S."/>
            <person name="Stevenson D.W."/>
            <person name="Thummler F."/>
            <person name="Tillich M."/>
            <person name="Villarreal Aguilar J.C."/>
            <person name="Widiez T."/>
            <person name="Wong G.K."/>
            <person name="Wymore A."/>
            <person name="Zhang Y."/>
            <person name="Zimmer A.D."/>
            <person name="Quatrano R.S."/>
            <person name="Mayer K.F.X."/>
            <person name="Goodstein D."/>
            <person name="Casacuberta J.M."/>
            <person name="Vandepoele K."/>
            <person name="Reski R."/>
            <person name="Cuming A.C."/>
            <person name="Tuskan G.A."/>
            <person name="Maumus F."/>
            <person name="Salse J."/>
            <person name="Schmutz J."/>
            <person name="Rensing S.A."/>
        </authorList>
    </citation>
    <scope>NUCLEOTIDE SEQUENCE [LARGE SCALE GENOMIC DNA]</scope>
    <source>
        <strain evidence="10 11">cv. Gransden 2004</strain>
    </source>
</reference>
<keyword evidence="11" id="KW-1185">Reference proteome</keyword>
<evidence type="ECO:0000256" key="2">
    <source>
        <dbReference type="ARBA" id="ARBA00006206"/>
    </source>
</evidence>
<dbReference type="Proteomes" id="UP000006727">
    <property type="component" value="Chromosome 10"/>
</dbReference>
<evidence type="ECO:0000256" key="6">
    <source>
        <dbReference type="PIRSR" id="PIRSR005096-1"/>
    </source>
</evidence>
<accession>A9SZ95</accession>
<dbReference type="InterPro" id="IPR008183">
    <property type="entry name" value="Aldose_1/G6P_1-epimerase"/>
</dbReference>
<organism evidence="9">
    <name type="scientific">Physcomitrium patens</name>
    <name type="common">Spreading-leaved earth moss</name>
    <name type="synonym">Physcomitrella patens</name>
    <dbReference type="NCBI Taxonomy" id="3218"/>
    <lineage>
        <taxon>Eukaryota</taxon>
        <taxon>Viridiplantae</taxon>
        <taxon>Streptophyta</taxon>
        <taxon>Embryophyta</taxon>
        <taxon>Bryophyta</taxon>
        <taxon>Bryophytina</taxon>
        <taxon>Bryopsida</taxon>
        <taxon>Funariidae</taxon>
        <taxon>Funariales</taxon>
        <taxon>Funariaceae</taxon>
        <taxon>Physcomitrium</taxon>
    </lineage>
</organism>
<evidence type="ECO:0000256" key="8">
    <source>
        <dbReference type="PIRSR" id="PIRSR005096-3"/>
    </source>
</evidence>
<evidence type="ECO:0000313" key="9">
    <source>
        <dbReference type="EMBL" id="PNR46666.1"/>
    </source>
</evidence>
<dbReference type="PIRSF" id="PIRSF005096">
    <property type="entry name" value="GALM"/>
    <property type="match status" value="1"/>
</dbReference>
<dbReference type="RefSeq" id="XP_024386613.1">
    <property type="nucleotide sequence ID" value="XM_024530845.2"/>
</dbReference>
<dbReference type="eggNOG" id="KOG1604">
    <property type="taxonomic scope" value="Eukaryota"/>
</dbReference>
<dbReference type="InterPro" id="IPR047215">
    <property type="entry name" value="Galactose_mutarotase-like"/>
</dbReference>
<evidence type="ECO:0000256" key="4">
    <source>
        <dbReference type="ARBA" id="ARBA00023277"/>
    </source>
</evidence>
<dbReference type="GeneID" id="112287637"/>
<comment type="pathway">
    <text evidence="1 5">Carbohydrate metabolism; hexose metabolism.</text>
</comment>
<comment type="catalytic activity">
    <reaction evidence="5">
        <text>alpha-D-glucose = beta-D-glucose</text>
        <dbReference type="Rhea" id="RHEA:10264"/>
        <dbReference type="ChEBI" id="CHEBI:15903"/>
        <dbReference type="ChEBI" id="CHEBI:17925"/>
        <dbReference type="EC" id="5.1.3.3"/>
    </reaction>
</comment>
<evidence type="ECO:0000256" key="1">
    <source>
        <dbReference type="ARBA" id="ARBA00005028"/>
    </source>
</evidence>
<dbReference type="Pfam" id="PF01263">
    <property type="entry name" value="Aldose_epim"/>
    <property type="match status" value="1"/>
</dbReference>
<dbReference type="Gramene" id="Pp3c10_12280V3.1">
    <property type="protein sequence ID" value="Pp3c10_12280V3.1"/>
    <property type="gene ID" value="Pp3c10_12280"/>
</dbReference>
<evidence type="ECO:0000313" key="11">
    <source>
        <dbReference type="Proteomes" id="UP000006727"/>
    </source>
</evidence>
<dbReference type="InterPro" id="IPR011013">
    <property type="entry name" value="Gal_mutarotase_sf_dom"/>
</dbReference>
<dbReference type="Gramene" id="Pp3c10_12280V3.2">
    <property type="protein sequence ID" value="Pp3c10_12280V3.2"/>
    <property type="gene ID" value="Pp3c10_12280"/>
</dbReference>
<dbReference type="HOGENOM" id="CLU_031753_2_0_1"/>